<evidence type="ECO:0008006" key="10">
    <source>
        <dbReference type="Google" id="ProtNLM"/>
    </source>
</evidence>
<keyword evidence="6" id="KW-1133">Transmembrane helix</keyword>
<evidence type="ECO:0000313" key="9">
    <source>
        <dbReference type="Proteomes" id="UP001591681"/>
    </source>
</evidence>
<dbReference type="EMBL" id="JBHFQA010000006">
    <property type="protein sequence ID" value="KAL2096906.1"/>
    <property type="molecule type" value="Genomic_DNA"/>
</dbReference>
<evidence type="ECO:0000256" key="5">
    <source>
        <dbReference type="SAM" id="MobiDB-lite"/>
    </source>
</evidence>
<dbReference type="PANTHER" id="PTHR12080:SF80">
    <property type="entry name" value="IMMUNOGLOBULIN V-SET DOMAIN-CONTAINING PROTEIN"/>
    <property type="match status" value="1"/>
</dbReference>
<dbReference type="Gene3D" id="2.60.40.10">
    <property type="entry name" value="Immunoglobulins"/>
    <property type="match status" value="1"/>
</dbReference>
<feature type="signal peptide" evidence="7">
    <location>
        <begin position="1"/>
        <end position="19"/>
    </location>
</feature>
<keyword evidence="3 6" id="KW-0472">Membrane</keyword>
<comment type="subcellular location">
    <subcellularLocation>
        <location evidence="1">Membrane</location>
    </subcellularLocation>
</comment>
<dbReference type="InterPro" id="IPR015631">
    <property type="entry name" value="CD2/SLAM_rcpt"/>
</dbReference>
<dbReference type="AlphaFoldDB" id="A0ABD1KCW6"/>
<feature type="region of interest" description="Disordered" evidence="5">
    <location>
        <begin position="269"/>
        <end position="348"/>
    </location>
</feature>
<evidence type="ECO:0000256" key="6">
    <source>
        <dbReference type="SAM" id="Phobius"/>
    </source>
</evidence>
<feature type="chain" id="PRO_5044845083" description="Immunoglobulin subtype domain-containing protein" evidence="7">
    <location>
        <begin position="20"/>
        <end position="371"/>
    </location>
</feature>
<keyword evidence="2 7" id="KW-0732">Signal</keyword>
<protein>
    <recommendedName>
        <fullName evidence="10">Immunoglobulin subtype domain-containing protein</fullName>
    </recommendedName>
</protein>
<evidence type="ECO:0000313" key="8">
    <source>
        <dbReference type="EMBL" id="KAL2096906.1"/>
    </source>
</evidence>
<reference evidence="8 9" key="1">
    <citation type="submission" date="2024-09" db="EMBL/GenBank/DDBJ databases">
        <title>A chromosome-level genome assembly of Gray's grenadier anchovy, Coilia grayii.</title>
        <authorList>
            <person name="Fu Z."/>
        </authorList>
    </citation>
    <scope>NUCLEOTIDE SEQUENCE [LARGE SCALE GENOMIC DNA]</scope>
    <source>
        <strain evidence="8">G4</strain>
        <tissue evidence="8">Muscle</tissue>
    </source>
</reference>
<sequence length="371" mass="40657">MNPKHHLLLLAAILHTVACVPGSVFASEEKTVILTMNRYDIVDKEYVAWVFNETDIVTYYPLNPKDHKLRIWPSYLSRVEFDTGDLSMELKNLQKNDSGLYRGEIKTPENTTVVEYQLIVLEPVQKPNMTIHADWSSGGLCNLTVTCRAGDLSLTSTCNSSTCTQDGDSAHGGLTIFIKHGSIICNHSNPVSWSHAAVGIEGLCPFTQYPESVTDDKQTAVIVSTAVGVIILLVVLVGGLLGFVTHSKKQAGHAPNVYEEVNNAIARSPDSNPPLIYSKIQPHTGPTTEHPPLIYSKIQPHTGPSTEHPPLIYSKIQPHTGPSTEHPPLIYSKIQPHTGPSTEHPQPEPVLLSALDRANCTGHLKAFKKHE</sequence>
<evidence type="ECO:0000256" key="1">
    <source>
        <dbReference type="ARBA" id="ARBA00004370"/>
    </source>
</evidence>
<organism evidence="8 9">
    <name type="scientific">Coilia grayii</name>
    <name type="common">Gray's grenadier anchovy</name>
    <dbReference type="NCBI Taxonomy" id="363190"/>
    <lineage>
        <taxon>Eukaryota</taxon>
        <taxon>Metazoa</taxon>
        <taxon>Chordata</taxon>
        <taxon>Craniata</taxon>
        <taxon>Vertebrata</taxon>
        <taxon>Euteleostomi</taxon>
        <taxon>Actinopterygii</taxon>
        <taxon>Neopterygii</taxon>
        <taxon>Teleostei</taxon>
        <taxon>Clupei</taxon>
        <taxon>Clupeiformes</taxon>
        <taxon>Clupeoidei</taxon>
        <taxon>Engraulidae</taxon>
        <taxon>Coilinae</taxon>
        <taxon>Coilia</taxon>
    </lineage>
</organism>
<evidence type="ECO:0000256" key="2">
    <source>
        <dbReference type="ARBA" id="ARBA00022729"/>
    </source>
</evidence>
<dbReference type="SUPFAM" id="SSF48726">
    <property type="entry name" value="Immunoglobulin"/>
    <property type="match status" value="1"/>
</dbReference>
<gene>
    <name evidence="8" type="ORF">ACEWY4_006113</name>
</gene>
<dbReference type="GO" id="GO:0016020">
    <property type="term" value="C:membrane"/>
    <property type="evidence" value="ECO:0007669"/>
    <property type="project" value="UniProtKB-SubCell"/>
</dbReference>
<dbReference type="Proteomes" id="UP001591681">
    <property type="component" value="Unassembled WGS sequence"/>
</dbReference>
<keyword evidence="4" id="KW-0325">Glycoprotein</keyword>
<accession>A0ABD1KCW6</accession>
<dbReference type="InterPro" id="IPR013783">
    <property type="entry name" value="Ig-like_fold"/>
</dbReference>
<comment type="caution">
    <text evidence="8">The sequence shown here is derived from an EMBL/GenBank/DDBJ whole genome shotgun (WGS) entry which is preliminary data.</text>
</comment>
<keyword evidence="6" id="KW-0812">Transmembrane</keyword>
<proteinExistence type="predicted"/>
<dbReference type="InterPro" id="IPR036179">
    <property type="entry name" value="Ig-like_dom_sf"/>
</dbReference>
<evidence type="ECO:0000256" key="4">
    <source>
        <dbReference type="ARBA" id="ARBA00023180"/>
    </source>
</evidence>
<evidence type="ECO:0000256" key="7">
    <source>
        <dbReference type="SAM" id="SignalP"/>
    </source>
</evidence>
<dbReference type="PANTHER" id="PTHR12080">
    <property type="entry name" value="SIGNALING LYMPHOCYTIC ACTIVATION MOLECULE"/>
    <property type="match status" value="1"/>
</dbReference>
<name>A0ABD1KCW6_9TELE</name>
<evidence type="ECO:0000256" key="3">
    <source>
        <dbReference type="ARBA" id="ARBA00023136"/>
    </source>
</evidence>
<keyword evidence="9" id="KW-1185">Reference proteome</keyword>
<feature type="transmembrane region" description="Helical" evidence="6">
    <location>
        <begin position="220"/>
        <end position="244"/>
    </location>
</feature>